<dbReference type="OrthoDB" id="4774157at2"/>
<evidence type="ECO:0000256" key="5">
    <source>
        <dbReference type="ARBA" id="ARBA00022989"/>
    </source>
</evidence>
<accession>A0A511F9P8</accession>
<evidence type="ECO:0000313" key="12">
    <source>
        <dbReference type="Proteomes" id="UP000564629"/>
    </source>
</evidence>
<dbReference type="GO" id="GO:0016020">
    <property type="term" value="C:membrane"/>
    <property type="evidence" value="ECO:0007669"/>
    <property type="project" value="UniProtKB-SubCell"/>
</dbReference>
<evidence type="ECO:0000256" key="4">
    <source>
        <dbReference type="ARBA" id="ARBA00022746"/>
    </source>
</evidence>
<organism evidence="9 11">
    <name type="scientific">Cellulomonas hominis</name>
    <dbReference type="NCBI Taxonomy" id="156981"/>
    <lineage>
        <taxon>Bacteria</taxon>
        <taxon>Bacillati</taxon>
        <taxon>Actinomycetota</taxon>
        <taxon>Actinomycetes</taxon>
        <taxon>Micrococcales</taxon>
        <taxon>Cellulomonadaceae</taxon>
        <taxon>Cellulomonas</taxon>
    </lineage>
</organism>
<keyword evidence="7" id="KW-0413">Isomerase</keyword>
<dbReference type="Proteomes" id="UP000564629">
    <property type="component" value="Unassembled WGS sequence"/>
</dbReference>
<name>A0A511F9P8_9CELL</name>
<keyword evidence="5 8" id="KW-1133">Transmembrane helix</keyword>
<dbReference type="NCBIfam" id="TIGR03462">
    <property type="entry name" value="CarR_dom_SF"/>
    <property type="match status" value="1"/>
</dbReference>
<dbReference type="AlphaFoldDB" id="A0A511F9P8"/>
<comment type="pathway">
    <text evidence="2">Carotenoid biosynthesis.</text>
</comment>
<keyword evidence="4" id="KW-0125">Carotenoid biosynthesis</keyword>
<dbReference type="InterPro" id="IPR017825">
    <property type="entry name" value="Lycopene_cyclase_dom"/>
</dbReference>
<proteinExistence type="predicted"/>
<feature type="transmembrane region" description="Helical" evidence="8">
    <location>
        <begin position="6"/>
        <end position="24"/>
    </location>
</feature>
<evidence type="ECO:0000256" key="2">
    <source>
        <dbReference type="ARBA" id="ARBA00004829"/>
    </source>
</evidence>
<evidence type="ECO:0000256" key="8">
    <source>
        <dbReference type="SAM" id="Phobius"/>
    </source>
</evidence>
<keyword evidence="11" id="KW-1185">Reference proteome</keyword>
<evidence type="ECO:0000313" key="10">
    <source>
        <dbReference type="EMBL" id="MBB5473539.1"/>
    </source>
</evidence>
<dbReference type="Proteomes" id="UP000321723">
    <property type="component" value="Unassembled WGS sequence"/>
</dbReference>
<evidence type="ECO:0000256" key="7">
    <source>
        <dbReference type="ARBA" id="ARBA00023235"/>
    </source>
</evidence>
<dbReference type="EMBL" id="JACHDN010000001">
    <property type="protein sequence ID" value="MBB5473539.1"/>
    <property type="molecule type" value="Genomic_DNA"/>
</dbReference>
<sequence length="115" mass="12958">MTGFAYLGALLLSLGGLALIDRRFRLAFWSHPRRTAICLGVGVVGFLLWDVAGLLLGIFARGESPHMTGLLLAPELPVEEAVFLTLLCYVALLAWRWFDRQAALRERYRREELGR</sequence>
<keyword evidence="6 8" id="KW-0472">Membrane</keyword>
<evidence type="ECO:0000256" key="6">
    <source>
        <dbReference type="ARBA" id="ARBA00023136"/>
    </source>
</evidence>
<protein>
    <submittedName>
        <fullName evidence="10">Lycopene cyclase domain-containing protein</fullName>
    </submittedName>
</protein>
<gene>
    <name evidence="9" type="ORF">CHO01_11150</name>
    <name evidence="10" type="ORF">HNR08_002275</name>
</gene>
<feature type="transmembrane region" description="Helical" evidence="8">
    <location>
        <begin position="36"/>
        <end position="61"/>
    </location>
</feature>
<comment type="caution">
    <text evidence="9">The sequence shown here is derived from an EMBL/GenBank/DDBJ whole genome shotgun (WGS) entry which is preliminary data.</text>
</comment>
<evidence type="ECO:0000256" key="3">
    <source>
        <dbReference type="ARBA" id="ARBA00022692"/>
    </source>
</evidence>
<evidence type="ECO:0000313" key="9">
    <source>
        <dbReference type="EMBL" id="GEL45999.1"/>
    </source>
</evidence>
<evidence type="ECO:0000256" key="1">
    <source>
        <dbReference type="ARBA" id="ARBA00004141"/>
    </source>
</evidence>
<dbReference type="GO" id="GO:0016117">
    <property type="term" value="P:carotenoid biosynthetic process"/>
    <property type="evidence" value="ECO:0007669"/>
    <property type="project" value="UniProtKB-KW"/>
</dbReference>
<keyword evidence="3 8" id="KW-0812">Transmembrane</keyword>
<dbReference type="GO" id="GO:0045436">
    <property type="term" value="F:lycopene beta cyclase activity"/>
    <property type="evidence" value="ECO:0007669"/>
    <property type="project" value="UniProtKB-ARBA"/>
</dbReference>
<reference evidence="10 12" key="2">
    <citation type="submission" date="2020-08" db="EMBL/GenBank/DDBJ databases">
        <title>Sequencing the genomes of 1000 actinobacteria strains.</title>
        <authorList>
            <person name="Klenk H.-P."/>
        </authorList>
    </citation>
    <scope>NUCLEOTIDE SEQUENCE [LARGE SCALE GENOMIC DNA]</scope>
    <source>
        <strain evidence="10 12">DSM 9581</strain>
    </source>
</reference>
<dbReference type="EMBL" id="BJVQ01000009">
    <property type="protein sequence ID" value="GEL45999.1"/>
    <property type="molecule type" value="Genomic_DNA"/>
</dbReference>
<dbReference type="RefSeq" id="WP_146834827.1">
    <property type="nucleotide sequence ID" value="NZ_BJVQ01000009.1"/>
</dbReference>
<comment type="subcellular location">
    <subcellularLocation>
        <location evidence="1">Membrane</location>
        <topology evidence="1">Multi-pass membrane protein</topology>
    </subcellularLocation>
</comment>
<dbReference type="GO" id="GO:0016872">
    <property type="term" value="F:intramolecular lyase activity"/>
    <property type="evidence" value="ECO:0007669"/>
    <property type="project" value="InterPro"/>
</dbReference>
<evidence type="ECO:0000313" key="11">
    <source>
        <dbReference type="Proteomes" id="UP000321723"/>
    </source>
</evidence>
<reference evidence="9 11" key="1">
    <citation type="submission" date="2019-07" db="EMBL/GenBank/DDBJ databases">
        <title>Whole genome shotgun sequence of Cellulomonas hominis NBRC 16055.</title>
        <authorList>
            <person name="Hosoyama A."/>
            <person name="Uohara A."/>
            <person name="Ohji S."/>
            <person name="Ichikawa N."/>
        </authorList>
    </citation>
    <scope>NUCLEOTIDE SEQUENCE [LARGE SCALE GENOMIC DNA]</scope>
    <source>
        <strain evidence="9 11">NBRC 16055</strain>
    </source>
</reference>
<feature type="transmembrane region" description="Helical" evidence="8">
    <location>
        <begin position="81"/>
        <end position="98"/>
    </location>
</feature>